<sequence>MLDLGVGRMSLIDASPDMLNAAKRKLANENEQGRVQCLRTIKAPPLPFNSDCFDVILLNAVLHHLDIVRDKTFPNAVKMLEEANRVLTKNGTLVVTTSLCTTVSRYWFCRLCPELCQRLSERLSSASDFKMMFTNANLKCVRNFTVMGTGFFSYEGMVNSKGYIDQAWMNSACCFNLATEEELTTIQNKVHTLYQNGKWKEWLKENDLTNEKGIVTFYFCQ</sequence>
<dbReference type="Pfam" id="PF08241">
    <property type="entry name" value="Methyltransf_11"/>
    <property type="match status" value="1"/>
</dbReference>
<accession>A0ABY7DR75</accession>
<reference evidence="2" key="1">
    <citation type="submission" date="2022-11" db="EMBL/GenBank/DDBJ databases">
        <title>Centuries of genome instability and evolution in soft-shell clam transmissible cancer (bioRxiv).</title>
        <authorList>
            <person name="Hart S.F.M."/>
            <person name="Yonemitsu M.A."/>
            <person name="Giersch R.M."/>
            <person name="Beal B.F."/>
            <person name="Arriagada G."/>
            <person name="Davis B.W."/>
            <person name="Ostrander E.A."/>
            <person name="Goff S.P."/>
            <person name="Metzger M.J."/>
        </authorList>
    </citation>
    <scope>NUCLEOTIDE SEQUENCE</scope>
    <source>
        <strain evidence="2">MELC-2E11</strain>
        <tissue evidence="2">Siphon/mantle</tissue>
    </source>
</reference>
<dbReference type="SUPFAM" id="SSF53335">
    <property type="entry name" value="S-adenosyl-L-methionine-dependent methyltransferases"/>
    <property type="match status" value="1"/>
</dbReference>
<dbReference type="CDD" id="cd02440">
    <property type="entry name" value="AdoMet_MTases"/>
    <property type="match status" value="1"/>
</dbReference>
<evidence type="ECO:0000259" key="1">
    <source>
        <dbReference type="Pfam" id="PF08241"/>
    </source>
</evidence>
<organism evidence="2 3">
    <name type="scientific">Mya arenaria</name>
    <name type="common">Soft-shell clam</name>
    <dbReference type="NCBI Taxonomy" id="6604"/>
    <lineage>
        <taxon>Eukaryota</taxon>
        <taxon>Metazoa</taxon>
        <taxon>Spiralia</taxon>
        <taxon>Lophotrochozoa</taxon>
        <taxon>Mollusca</taxon>
        <taxon>Bivalvia</taxon>
        <taxon>Autobranchia</taxon>
        <taxon>Heteroconchia</taxon>
        <taxon>Euheterodonta</taxon>
        <taxon>Imparidentia</taxon>
        <taxon>Neoheterodontei</taxon>
        <taxon>Myida</taxon>
        <taxon>Myoidea</taxon>
        <taxon>Myidae</taxon>
        <taxon>Mya</taxon>
    </lineage>
</organism>
<name>A0ABY7DR75_MYAAR</name>
<dbReference type="Gene3D" id="3.40.50.150">
    <property type="entry name" value="Vaccinia Virus protein VP39"/>
    <property type="match status" value="1"/>
</dbReference>
<keyword evidence="3" id="KW-1185">Reference proteome</keyword>
<gene>
    <name evidence="2" type="ORF">MAR_024572</name>
</gene>
<evidence type="ECO:0000313" key="3">
    <source>
        <dbReference type="Proteomes" id="UP001164746"/>
    </source>
</evidence>
<dbReference type="InterPro" id="IPR029063">
    <property type="entry name" value="SAM-dependent_MTases_sf"/>
</dbReference>
<dbReference type="EMBL" id="CP111014">
    <property type="protein sequence ID" value="WAR00200.1"/>
    <property type="molecule type" value="Genomic_DNA"/>
</dbReference>
<dbReference type="Proteomes" id="UP001164746">
    <property type="component" value="Chromosome 3"/>
</dbReference>
<proteinExistence type="predicted"/>
<feature type="domain" description="Methyltransferase type 11" evidence="1">
    <location>
        <begin position="7"/>
        <end position="95"/>
    </location>
</feature>
<protein>
    <recommendedName>
        <fullName evidence="1">Methyltransferase type 11 domain-containing protein</fullName>
    </recommendedName>
</protein>
<evidence type="ECO:0000313" key="2">
    <source>
        <dbReference type="EMBL" id="WAR00200.1"/>
    </source>
</evidence>
<dbReference type="InterPro" id="IPR013216">
    <property type="entry name" value="Methyltransf_11"/>
</dbReference>